<organism evidence="1 2">
    <name type="scientific">Neogobius melanostomus</name>
    <name type="common">round goby</name>
    <dbReference type="NCBI Taxonomy" id="47308"/>
    <lineage>
        <taxon>Eukaryota</taxon>
        <taxon>Metazoa</taxon>
        <taxon>Chordata</taxon>
        <taxon>Craniata</taxon>
        <taxon>Vertebrata</taxon>
        <taxon>Euteleostomi</taxon>
        <taxon>Actinopterygii</taxon>
        <taxon>Neopterygii</taxon>
        <taxon>Teleostei</taxon>
        <taxon>Neoteleostei</taxon>
        <taxon>Acanthomorphata</taxon>
        <taxon>Gobiaria</taxon>
        <taxon>Gobiiformes</taxon>
        <taxon>Gobioidei</taxon>
        <taxon>Gobiidae</taxon>
        <taxon>Benthophilinae</taxon>
        <taxon>Neogobiini</taxon>
        <taxon>Neogobius</taxon>
    </lineage>
</organism>
<evidence type="ECO:0000313" key="1">
    <source>
        <dbReference type="Ensembl" id="ENSNMLP00000024244.1"/>
    </source>
</evidence>
<name>A0A8C6WQJ3_9GOBI</name>
<dbReference type="GO" id="GO:0043240">
    <property type="term" value="C:Fanconi anaemia nuclear complex"/>
    <property type="evidence" value="ECO:0007669"/>
    <property type="project" value="InterPro"/>
</dbReference>
<reference evidence="1" key="2">
    <citation type="submission" date="2025-09" db="UniProtKB">
        <authorList>
            <consortium name="Ensembl"/>
        </authorList>
    </citation>
    <scope>IDENTIFICATION</scope>
</reference>
<proteinExistence type="predicted"/>
<dbReference type="Pfam" id="PF02106">
    <property type="entry name" value="Fanconi_C"/>
    <property type="match status" value="1"/>
</dbReference>
<dbReference type="InterPro" id="IPR000686">
    <property type="entry name" value="FANCC"/>
</dbReference>
<sequence length="505" mass="57143">MSEAVNPMQHEMSECLVDAAEMQQWLDTVKAWGQGDSPSTHKDICLHLRPLRDFLHKLVTCINSVRSTSEVLKNLPQLGQVLGRVCWIPHITADATSRTLLFQCLWGMYSETPGNAVEIKANQWIRKILCQLATDEEDTAQTLMKHLGVPPAEYHLKVLRKMLARLQEHVGKSCAVACDMNRSCLCDTIQATSEVCIPLVTCPEASSLIGALLQRPFTCVKAPLTEDFLDAIGSAYSCQLLSLEEQAVVSLWYHNLSSLEEAVLSLLETALANKSTAREMEQQIGQSLLPKACAQHCCIFLIINDIFRSALKQMEENEILKCFIKTFTKHFLRELHKQQKCVPLKAFFPQSPQCVLQPLLTQPSEMPEDAWRHHLHWLSSSLRRLTEEGEDSAGTNRGLPLVFEAWFLLVGCAHWVEVALQLLVTSEDRDNESLLWLLTFYHHPTNRGHHRDQLLVLSREVWGHMRRLFTVVDAPPPVDRCQILAALLSSPRSSHHYLPHRSCSS</sequence>
<dbReference type="Ensembl" id="ENSNMLT00000027132.1">
    <property type="protein sequence ID" value="ENSNMLP00000024244.1"/>
    <property type="gene ID" value="ENSNMLG00000015570.1"/>
</dbReference>
<dbReference type="PRINTS" id="PR00494">
    <property type="entry name" value="FANCONICGENE"/>
</dbReference>
<dbReference type="PANTHER" id="PTHR16798:SF0">
    <property type="entry name" value="FANCONI ANEMIA GROUP C PROTEIN"/>
    <property type="match status" value="1"/>
</dbReference>
<dbReference type="Proteomes" id="UP000694523">
    <property type="component" value="Unplaced"/>
</dbReference>
<dbReference type="GO" id="GO:0006289">
    <property type="term" value="P:nucleotide-excision repair"/>
    <property type="evidence" value="ECO:0007669"/>
    <property type="project" value="TreeGrafter"/>
</dbReference>
<dbReference type="AlphaFoldDB" id="A0A8C6WQJ3"/>
<dbReference type="GO" id="GO:0036297">
    <property type="term" value="P:interstrand cross-link repair"/>
    <property type="evidence" value="ECO:0007669"/>
    <property type="project" value="InterPro"/>
</dbReference>
<protein>
    <submittedName>
        <fullName evidence="1">FA complementation group C</fullName>
    </submittedName>
</protein>
<keyword evidence="2" id="KW-1185">Reference proteome</keyword>
<accession>A0A8C6WQJ3</accession>
<evidence type="ECO:0000313" key="2">
    <source>
        <dbReference type="Proteomes" id="UP000694523"/>
    </source>
</evidence>
<dbReference type="PANTHER" id="PTHR16798">
    <property type="entry name" value="FANCONI ANEMIA GROUP C PROTEIN FANCC"/>
    <property type="match status" value="1"/>
</dbReference>
<dbReference type="GO" id="GO:0034599">
    <property type="term" value="P:cellular response to oxidative stress"/>
    <property type="evidence" value="ECO:0007669"/>
    <property type="project" value="TreeGrafter"/>
</dbReference>
<reference evidence="1" key="1">
    <citation type="submission" date="2025-08" db="UniProtKB">
        <authorList>
            <consortium name="Ensembl"/>
        </authorList>
    </citation>
    <scope>IDENTIFICATION</scope>
</reference>